<name>A0ABN1JP64_9FLAO</name>
<dbReference type="Pfam" id="PF23357">
    <property type="entry name" value="DUF7088"/>
    <property type="match status" value="1"/>
</dbReference>
<evidence type="ECO:0000256" key="2">
    <source>
        <dbReference type="ARBA" id="ARBA00022475"/>
    </source>
</evidence>
<feature type="transmembrane region" description="Helical" evidence="6">
    <location>
        <begin position="247"/>
        <end position="268"/>
    </location>
</feature>
<feature type="domain" description="DUF7088" evidence="9">
    <location>
        <begin position="275"/>
        <end position="381"/>
    </location>
</feature>
<feature type="domain" description="ABC-type uncharacterised transport system" evidence="7">
    <location>
        <begin position="429"/>
        <end position="733"/>
    </location>
</feature>
<feature type="transmembrane region" description="Helical" evidence="6">
    <location>
        <begin position="219"/>
        <end position="235"/>
    </location>
</feature>
<dbReference type="Pfam" id="PF09822">
    <property type="entry name" value="ABC_transp_aux"/>
    <property type="match status" value="1"/>
</dbReference>
<dbReference type="InterPro" id="IPR055396">
    <property type="entry name" value="DUF7088"/>
</dbReference>
<evidence type="ECO:0008006" key="12">
    <source>
        <dbReference type="Google" id="ProtNLM"/>
    </source>
</evidence>
<dbReference type="EMBL" id="BAAAGF010000002">
    <property type="protein sequence ID" value="GAA0743825.1"/>
    <property type="molecule type" value="Genomic_DNA"/>
</dbReference>
<gene>
    <name evidence="10" type="ORF">GCM10009431_17370</name>
</gene>
<proteinExistence type="predicted"/>
<evidence type="ECO:0000256" key="1">
    <source>
        <dbReference type="ARBA" id="ARBA00004651"/>
    </source>
</evidence>
<keyword evidence="4 6" id="KW-1133">Transmembrane helix</keyword>
<evidence type="ECO:0000256" key="6">
    <source>
        <dbReference type="SAM" id="Phobius"/>
    </source>
</evidence>
<dbReference type="InterPro" id="IPR051449">
    <property type="entry name" value="ABC-2_transporter_component"/>
</dbReference>
<feature type="transmembrane region" description="Helical" evidence="6">
    <location>
        <begin position="12"/>
        <end position="36"/>
    </location>
</feature>
<feature type="transmembrane region" description="Helical" evidence="6">
    <location>
        <begin position="56"/>
        <end position="74"/>
    </location>
</feature>
<dbReference type="RefSeq" id="WP_343797525.1">
    <property type="nucleotide sequence ID" value="NZ_BAAAGF010000002.1"/>
</dbReference>
<dbReference type="NCBIfam" id="TIGR03518">
    <property type="entry name" value="ABC_perm_GldF"/>
    <property type="match status" value="1"/>
</dbReference>
<evidence type="ECO:0000259" key="7">
    <source>
        <dbReference type="Pfam" id="PF09822"/>
    </source>
</evidence>
<dbReference type="InterPro" id="IPR019860">
    <property type="entry name" value="Motility-assoc_ABC_perm_GldF"/>
</dbReference>
<dbReference type="InterPro" id="IPR019863">
    <property type="entry name" value="Motility-assoc_ABC-rel_GldG"/>
</dbReference>
<sequence length="796" mass="90111">MLAILKKEITSFFASPVGYLVIAIFLLLNGLFLWLFKGEFNILDNGFADLNSFFTLAPWILIFLVPAVTMRSFSDEKKQGTLELLLTKPVSHLQIVLGKYVGALVLILITLLPTLLYVYSIYKLGSPEGNLDLGSITGSYFGLLLMAAAYTAIGVFSSTLSDNQIVAFIIAVFICFFFYFGFEGLANFNLFGDAFRLEKLGMDDHYKSISRGVIDTRDLLYFVSIIVLFVLITARRIGTKVIDKKEWLHLLVLPLGLLVLNLFTQSIYKRFDLTQDQRYTLSKAALNTVENVDSPLIIDVFLEGDFPSEFRRLKTETKQLLEEFALQNNNIKFSFINPIENETTRDQNIQQLVQRGLQPFQLTVKENGKSSQELIFPWALASYNEQTVKIPLIKNSIGVTDQERINNSVQHLEYAFAEGFKKLTTEKSKKIAILKGNGELNDIYIADFLTSIKEHYNIAPFTMDSVANHPQKTLEQLKGFDLIIAAKPTIPFTEEEKYVLDQYTMNGGKSLWLTESVIMDKDSLLNDSGRAIAVIRDLNLNDFFFKYGVRINPVLVNDMYSAPITLAIGEGNDAQFQPIQWQYSPLAASNPNHAITNNLNLVKFDFASQIDTLKNDDVSKTVLLRSSQLTKLDGVPREISLDIVTQEPDPKTYTKGLQPLAVLLEGEFTSVYNNRVKPFNLSNDRTKSDATKIIVIADGDVIKNDVVRNKPQQLGFDRWTGESFGNKEFLENAVNYLLDDNKLIDIRTKEIAIAFLDSKKIEAQKTKWQFINIALPLLLLGIFGFVFNYLRRKKYA</sequence>
<feature type="transmembrane region" description="Helical" evidence="6">
    <location>
        <begin position="768"/>
        <end position="790"/>
    </location>
</feature>
<evidence type="ECO:0000313" key="11">
    <source>
        <dbReference type="Proteomes" id="UP001500736"/>
    </source>
</evidence>
<dbReference type="NCBIfam" id="TIGR03521">
    <property type="entry name" value="GldG"/>
    <property type="match status" value="1"/>
</dbReference>
<feature type="transmembrane region" description="Helical" evidence="6">
    <location>
        <begin position="139"/>
        <end position="158"/>
    </location>
</feature>
<feature type="transmembrane region" description="Helical" evidence="6">
    <location>
        <begin position="165"/>
        <end position="182"/>
    </location>
</feature>
<dbReference type="PANTHER" id="PTHR30294">
    <property type="entry name" value="MEMBRANE COMPONENT OF ABC TRANSPORTER YHHJ-RELATED"/>
    <property type="match status" value="1"/>
</dbReference>
<evidence type="ECO:0000256" key="5">
    <source>
        <dbReference type="ARBA" id="ARBA00023136"/>
    </source>
</evidence>
<feature type="transmembrane region" description="Helical" evidence="6">
    <location>
        <begin position="95"/>
        <end position="119"/>
    </location>
</feature>
<comment type="subcellular location">
    <subcellularLocation>
        <location evidence="1">Cell membrane</location>
        <topology evidence="1">Multi-pass membrane protein</topology>
    </subcellularLocation>
</comment>
<evidence type="ECO:0000313" key="10">
    <source>
        <dbReference type="EMBL" id="GAA0743825.1"/>
    </source>
</evidence>
<keyword evidence="3 6" id="KW-0812">Transmembrane</keyword>
<organism evidence="10 11">
    <name type="scientific">Gaetbulibacter jejuensis</name>
    <dbReference type="NCBI Taxonomy" id="584607"/>
    <lineage>
        <taxon>Bacteria</taxon>
        <taxon>Pseudomonadati</taxon>
        <taxon>Bacteroidota</taxon>
        <taxon>Flavobacteriia</taxon>
        <taxon>Flavobacteriales</taxon>
        <taxon>Flavobacteriaceae</taxon>
        <taxon>Gaetbulibacter</taxon>
    </lineage>
</organism>
<dbReference type="InterPro" id="IPR013525">
    <property type="entry name" value="ABC2_TM"/>
</dbReference>
<evidence type="ECO:0000256" key="4">
    <source>
        <dbReference type="ARBA" id="ARBA00022989"/>
    </source>
</evidence>
<evidence type="ECO:0000259" key="8">
    <source>
        <dbReference type="Pfam" id="PF12698"/>
    </source>
</evidence>
<evidence type="ECO:0000259" key="9">
    <source>
        <dbReference type="Pfam" id="PF23357"/>
    </source>
</evidence>
<keyword evidence="2" id="KW-1003">Cell membrane</keyword>
<accession>A0ABN1JP64</accession>
<feature type="domain" description="ABC-2 type transporter transmembrane" evidence="8">
    <location>
        <begin position="52"/>
        <end position="188"/>
    </location>
</feature>
<dbReference type="InterPro" id="IPR019196">
    <property type="entry name" value="ABC_transp_unknown"/>
</dbReference>
<keyword evidence="5 6" id="KW-0472">Membrane</keyword>
<dbReference type="Pfam" id="PF12698">
    <property type="entry name" value="ABC2_membrane_3"/>
    <property type="match status" value="1"/>
</dbReference>
<dbReference type="Proteomes" id="UP001500736">
    <property type="component" value="Unassembled WGS sequence"/>
</dbReference>
<comment type="caution">
    <text evidence="10">The sequence shown here is derived from an EMBL/GenBank/DDBJ whole genome shotgun (WGS) entry which is preliminary data.</text>
</comment>
<protein>
    <recommendedName>
        <fullName evidence="12">Protein involved in gliding motility GldG</fullName>
    </recommendedName>
</protein>
<reference evidence="10 11" key="1">
    <citation type="journal article" date="2019" name="Int. J. Syst. Evol. Microbiol.">
        <title>The Global Catalogue of Microorganisms (GCM) 10K type strain sequencing project: providing services to taxonomists for standard genome sequencing and annotation.</title>
        <authorList>
            <consortium name="The Broad Institute Genomics Platform"/>
            <consortium name="The Broad Institute Genome Sequencing Center for Infectious Disease"/>
            <person name="Wu L."/>
            <person name="Ma J."/>
        </authorList>
    </citation>
    <scope>NUCLEOTIDE SEQUENCE [LARGE SCALE GENOMIC DNA]</scope>
    <source>
        <strain evidence="10 11">JCM 15976</strain>
    </source>
</reference>
<dbReference type="PANTHER" id="PTHR30294:SF29">
    <property type="entry name" value="MULTIDRUG ABC TRANSPORTER PERMEASE YBHS-RELATED"/>
    <property type="match status" value="1"/>
</dbReference>
<keyword evidence="11" id="KW-1185">Reference proteome</keyword>
<evidence type="ECO:0000256" key="3">
    <source>
        <dbReference type="ARBA" id="ARBA00022692"/>
    </source>
</evidence>